<evidence type="ECO:0000256" key="4">
    <source>
        <dbReference type="ARBA" id="ARBA00023015"/>
    </source>
</evidence>
<dbReference type="RefSeq" id="WP_141374504.1">
    <property type="nucleotide sequence ID" value="NZ_BAPL01000017.1"/>
</dbReference>
<feature type="binding site" evidence="7">
    <location>
        <position position="87"/>
    </location>
    <ligand>
        <name>Ni(2+)</name>
        <dbReference type="ChEBI" id="CHEBI:49786"/>
    </ligand>
</feature>
<dbReference type="GO" id="GO:0003677">
    <property type="term" value="F:DNA binding"/>
    <property type="evidence" value="ECO:0007669"/>
    <property type="project" value="UniProtKB-KW"/>
</dbReference>
<name>A0A4Y3TS37_9PROT</name>
<evidence type="ECO:0000256" key="2">
    <source>
        <dbReference type="ARBA" id="ARBA00022596"/>
    </source>
</evidence>
<evidence type="ECO:0000256" key="7">
    <source>
        <dbReference type="HAMAP-Rule" id="MF_00476"/>
    </source>
</evidence>
<sequence>MERITITIDEDLLATVDGVMNRRGYTSRSEAIRDLIRDGAARENILSQAGECVAVLDYVYDHETRALAQRLTHELHTHHDLSVATMHVHLDHDRCLETAILRGPAPALQKLSDVVSTQRGVSHASLHIIPTESHTHTHPHDHSTKA</sequence>
<evidence type="ECO:0000256" key="1">
    <source>
        <dbReference type="ARBA" id="ARBA00008478"/>
    </source>
</evidence>
<keyword evidence="3 7" id="KW-0479">Metal-binding</keyword>
<dbReference type="NCBIfam" id="NF003381">
    <property type="entry name" value="PRK04460.1"/>
    <property type="match status" value="1"/>
</dbReference>
<feature type="domain" description="Transcription factor NikR nickel binding C-terminal" evidence="10">
    <location>
        <begin position="53"/>
        <end position="129"/>
    </location>
</feature>
<comment type="caution">
    <text evidence="11">The sequence shown here is derived from an EMBL/GenBank/DDBJ whole genome shotgun (WGS) entry which is preliminary data.</text>
</comment>
<dbReference type="InterPro" id="IPR014864">
    <property type="entry name" value="TF_NikR_Ni-bd_C"/>
</dbReference>
<dbReference type="InterPro" id="IPR010985">
    <property type="entry name" value="Ribbon_hlx_hlx"/>
</dbReference>
<dbReference type="GO" id="GO:0010045">
    <property type="term" value="P:response to nickel cation"/>
    <property type="evidence" value="ECO:0007669"/>
    <property type="project" value="InterPro"/>
</dbReference>
<keyword evidence="4 7" id="KW-0805">Transcription regulation</keyword>
<evidence type="ECO:0000256" key="5">
    <source>
        <dbReference type="ARBA" id="ARBA00023125"/>
    </source>
</evidence>
<comment type="cofactor">
    <cofactor evidence="7">
        <name>Ni(2+)</name>
        <dbReference type="ChEBI" id="CHEBI:49786"/>
    </cofactor>
    <text evidence="7">Binds 1 nickel ion per subunit.</text>
</comment>
<dbReference type="SUPFAM" id="SSF55021">
    <property type="entry name" value="ACT-like"/>
    <property type="match status" value="1"/>
</dbReference>
<proteinExistence type="inferred from homology"/>
<dbReference type="EMBL" id="BJMV01000001">
    <property type="protein sequence ID" value="GEB84578.1"/>
    <property type="molecule type" value="Genomic_DNA"/>
</dbReference>
<dbReference type="AlphaFoldDB" id="A0A4Y3TS37"/>
<feature type="binding site" evidence="7">
    <location>
        <position position="76"/>
    </location>
    <ligand>
        <name>Ni(2+)</name>
        <dbReference type="ChEBI" id="CHEBI:49786"/>
    </ligand>
</feature>
<dbReference type="CDD" id="cd22231">
    <property type="entry name" value="RHH_NikR_HicB-like"/>
    <property type="match status" value="1"/>
</dbReference>
<dbReference type="SUPFAM" id="SSF47598">
    <property type="entry name" value="Ribbon-helix-helix"/>
    <property type="match status" value="1"/>
</dbReference>
<evidence type="ECO:0000256" key="8">
    <source>
        <dbReference type="SAM" id="MobiDB-lite"/>
    </source>
</evidence>
<comment type="function">
    <text evidence="7">Transcriptional regulator.</text>
</comment>
<evidence type="ECO:0000256" key="3">
    <source>
        <dbReference type="ARBA" id="ARBA00022723"/>
    </source>
</evidence>
<dbReference type="Gene3D" id="1.10.1220.10">
    <property type="entry name" value="Met repressor-like"/>
    <property type="match status" value="1"/>
</dbReference>
<comment type="similarity">
    <text evidence="1 7">Belongs to the transcriptional regulatory CopG/NikR family.</text>
</comment>
<keyword evidence="2 7" id="KW-0533">Nickel</keyword>
<evidence type="ECO:0000259" key="9">
    <source>
        <dbReference type="Pfam" id="PF01402"/>
    </source>
</evidence>
<evidence type="ECO:0000256" key="6">
    <source>
        <dbReference type="ARBA" id="ARBA00023163"/>
    </source>
</evidence>
<evidence type="ECO:0000313" key="12">
    <source>
        <dbReference type="Proteomes" id="UP000317730"/>
    </source>
</evidence>
<feature type="domain" description="Ribbon-helix-helix protein CopG" evidence="9">
    <location>
        <begin position="2"/>
        <end position="43"/>
    </location>
</feature>
<keyword evidence="5 7" id="KW-0238">DNA-binding</keyword>
<dbReference type="PANTHER" id="PTHR34719">
    <property type="entry name" value="NICKEL-RESPONSIVE REGULATOR"/>
    <property type="match status" value="1"/>
</dbReference>
<reference evidence="11 12" key="1">
    <citation type="submission" date="2019-06" db="EMBL/GenBank/DDBJ databases">
        <title>Whole genome shotgun sequence of Acetobacter peroxydans NBRC 13755.</title>
        <authorList>
            <person name="Hosoyama A."/>
            <person name="Uohara A."/>
            <person name="Ohji S."/>
            <person name="Ichikawa N."/>
        </authorList>
    </citation>
    <scope>NUCLEOTIDE SEQUENCE [LARGE SCALE GENOMIC DNA]</scope>
    <source>
        <strain evidence="11 12">NBRC 13755</strain>
    </source>
</reference>
<dbReference type="InterPro" id="IPR027271">
    <property type="entry name" value="Acetolactate_synth/TF_NikR_C"/>
</dbReference>
<gene>
    <name evidence="11" type="primary">nikR</name>
    <name evidence="11" type="ORF">APE01nite_03750</name>
</gene>
<dbReference type="Gene3D" id="3.30.70.1150">
    <property type="entry name" value="ACT-like. Chain A, domain 2"/>
    <property type="match status" value="1"/>
</dbReference>
<organism evidence="11 12">
    <name type="scientific">Acetobacter peroxydans</name>
    <dbReference type="NCBI Taxonomy" id="104098"/>
    <lineage>
        <taxon>Bacteria</taxon>
        <taxon>Pseudomonadati</taxon>
        <taxon>Pseudomonadota</taxon>
        <taxon>Alphaproteobacteria</taxon>
        <taxon>Acetobacterales</taxon>
        <taxon>Acetobacteraceae</taxon>
        <taxon>Acetobacter</taxon>
    </lineage>
</organism>
<dbReference type="GO" id="GO:0016151">
    <property type="term" value="F:nickel cation binding"/>
    <property type="evidence" value="ECO:0007669"/>
    <property type="project" value="UniProtKB-UniRule"/>
</dbReference>
<dbReference type="OrthoDB" id="9806294at2"/>
<dbReference type="InterPro" id="IPR022988">
    <property type="entry name" value="Ni_resp_reg_NikR"/>
</dbReference>
<dbReference type="InterPro" id="IPR045865">
    <property type="entry name" value="ACT-like_dom_sf"/>
</dbReference>
<dbReference type="InterPro" id="IPR013321">
    <property type="entry name" value="Arc_rbn_hlx_hlx"/>
</dbReference>
<dbReference type="NCBIfam" id="NF002815">
    <property type="entry name" value="PRK02967.1"/>
    <property type="match status" value="1"/>
</dbReference>
<keyword evidence="12" id="KW-1185">Reference proteome</keyword>
<protein>
    <recommendedName>
        <fullName evidence="7">Putative nickel-responsive regulator</fullName>
    </recommendedName>
</protein>
<dbReference type="Pfam" id="PF08753">
    <property type="entry name" value="NikR_C"/>
    <property type="match status" value="1"/>
</dbReference>
<dbReference type="GO" id="GO:0003700">
    <property type="term" value="F:DNA-binding transcription factor activity"/>
    <property type="evidence" value="ECO:0007669"/>
    <property type="project" value="UniProtKB-UniRule"/>
</dbReference>
<accession>A0A4Y3TS37</accession>
<dbReference type="Pfam" id="PF01402">
    <property type="entry name" value="RHH_1"/>
    <property type="match status" value="1"/>
</dbReference>
<dbReference type="HAMAP" id="MF_00476">
    <property type="entry name" value="NikR"/>
    <property type="match status" value="1"/>
</dbReference>
<dbReference type="Proteomes" id="UP000317730">
    <property type="component" value="Unassembled WGS sequence"/>
</dbReference>
<feature type="compositionally biased region" description="Basic and acidic residues" evidence="8">
    <location>
        <begin position="133"/>
        <end position="146"/>
    </location>
</feature>
<dbReference type="PANTHER" id="PTHR34719:SF2">
    <property type="entry name" value="NICKEL-RESPONSIVE REGULATOR"/>
    <property type="match status" value="1"/>
</dbReference>
<feature type="region of interest" description="Disordered" evidence="8">
    <location>
        <begin position="127"/>
        <end position="146"/>
    </location>
</feature>
<evidence type="ECO:0000313" key="11">
    <source>
        <dbReference type="EMBL" id="GEB84578.1"/>
    </source>
</evidence>
<feature type="binding site" evidence="7">
    <location>
        <position position="89"/>
    </location>
    <ligand>
        <name>Ni(2+)</name>
        <dbReference type="ChEBI" id="CHEBI:49786"/>
    </ligand>
</feature>
<keyword evidence="6 7" id="KW-0804">Transcription</keyword>
<feature type="binding site" evidence="7">
    <location>
        <position position="95"/>
    </location>
    <ligand>
        <name>Ni(2+)</name>
        <dbReference type="ChEBI" id="CHEBI:49786"/>
    </ligand>
</feature>
<dbReference type="InterPro" id="IPR050192">
    <property type="entry name" value="CopG/NikR_regulator"/>
</dbReference>
<evidence type="ECO:0000259" key="10">
    <source>
        <dbReference type="Pfam" id="PF08753"/>
    </source>
</evidence>
<dbReference type="InterPro" id="IPR002145">
    <property type="entry name" value="CopG"/>
</dbReference>